<protein>
    <submittedName>
        <fullName evidence="1">Uncharacterized protein</fullName>
    </submittedName>
</protein>
<dbReference type="EMBL" id="KY684110">
    <property type="protein sequence ID" value="ARF12081.1"/>
    <property type="molecule type" value="Genomic_DNA"/>
</dbReference>
<accession>A0A1V0SK84</accession>
<evidence type="ECO:0000313" key="1">
    <source>
        <dbReference type="EMBL" id="ARF12081.1"/>
    </source>
</evidence>
<proteinExistence type="predicted"/>
<reference evidence="1" key="1">
    <citation type="journal article" date="2017" name="Science">
        <title>Giant viruses with an expanded complement of translation system components.</title>
        <authorList>
            <person name="Schulz F."/>
            <person name="Yutin N."/>
            <person name="Ivanova N.N."/>
            <person name="Ortega D.R."/>
            <person name="Lee T.K."/>
            <person name="Vierheilig J."/>
            <person name="Daims H."/>
            <person name="Horn M."/>
            <person name="Wagner M."/>
            <person name="Jensen G.J."/>
            <person name="Kyrpides N.C."/>
            <person name="Koonin E.V."/>
            <person name="Woyke T."/>
        </authorList>
    </citation>
    <scope>NUCLEOTIDE SEQUENCE</scope>
    <source>
        <strain evidence="1">KNV1</strain>
    </source>
</reference>
<sequence length="153" mass="17763">MERLDCGCKGQTMSPGKEPDNSLFFSHNKNYFAVKEPCTIHLVPKSNIDDTYIRYFFECGCSAIGKDTYEEHGGGMGCSHSSELHSKEICIYHKTVEEQIQTYEKEKEIEYKKIIEEYNRKITDFKDRIALDNPSPFNNHHITAKPTGFRFKH</sequence>
<gene>
    <name evidence="1" type="ORF">Klosneuvirus_3_216</name>
</gene>
<organism evidence="1">
    <name type="scientific">Klosneuvirus KNV1</name>
    <dbReference type="NCBI Taxonomy" id="1977640"/>
    <lineage>
        <taxon>Viruses</taxon>
        <taxon>Varidnaviria</taxon>
        <taxon>Bamfordvirae</taxon>
        <taxon>Nucleocytoviricota</taxon>
        <taxon>Megaviricetes</taxon>
        <taxon>Imitervirales</taxon>
        <taxon>Mimiviridae</taxon>
        <taxon>Klosneuvirinae</taxon>
        <taxon>Klosneuvirus</taxon>
    </lineage>
</organism>
<name>A0A1V0SK84_9VIRU</name>